<name>A0ABQ2VK11_9ACTN</name>
<proteinExistence type="predicted"/>
<evidence type="ECO:0000256" key="1">
    <source>
        <dbReference type="SAM" id="MobiDB-lite"/>
    </source>
</evidence>
<gene>
    <name evidence="2" type="ORF">GCM10010211_60270</name>
</gene>
<feature type="compositionally biased region" description="Basic and acidic residues" evidence="1">
    <location>
        <begin position="1"/>
        <end position="22"/>
    </location>
</feature>
<sequence>MRWESEGRGKNASKEPGERPKTAELPCPVTRSGGPEGSGPPDGGGARRGGAARPYGDGIPYGDSVSVSLPAFFTASSPNAQGRSSPLAHLSVWS</sequence>
<comment type="caution">
    <text evidence="2">The sequence shown here is derived from an EMBL/GenBank/DDBJ whole genome shotgun (WGS) entry which is preliminary data.</text>
</comment>
<keyword evidence="3" id="KW-1185">Reference proteome</keyword>
<feature type="compositionally biased region" description="Gly residues" evidence="1">
    <location>
        <begin position="34"/>
        <end position="48"/>
    </location>
</feature>
<organism evidence="2 3">
    <name type="scientific">Streptomyces albospinus</name>
    <dbReference type="NCBI Taxonomy" id="285515"/>
    <lineage>
        <taxon>Bacteria</taxon>
        <taxon>Bacillati</taxon>
        <taxon>Actinomycetota</taxon>
        <taxon>Actinomycetes</taxon>
        <taxon>Kitasatosporales</taxon>
        <taxon>Streptomycetaceae</taxon>
        <taxon>Streptomyces</taxon>
    </lineage>
</organism>
<evidence type="ECO:0000313" key="2">
    <source>
        <dbReference type="EMBL" id="GGU86110.1"/>
    </source>
</evidence>
<feature type="region of interest" description="Disordered" evidence="1">
    <location>
        <begin position="1"/>
        <end position="60"/>
    </location>
</feature>
<protein>
    <submittedName>
        <fullName evidence="2">Uncharacterized protein</fullName>
    </submittedName>
</protein>
<feature type="compositionally biased region" description="Low complexity" evidence="1">
    <location>
        <begin position="49"/>
        <end position="58"/>
    </location>
</feature>
<accession>A0ABQ2VK11</accession>
<evidence type="ECO:0000313" key="3">
    <source>
        <dbReference type="Proteomes" id="UP000654471"/>
    </source>
</evidence>
<feature type="compositionally biased region" description="Polar residues" evidence="1">
    <location>
        <begin position="75"/>
        <end position="84"/>
    </location>
</feature>
<dbReference type="Proteomes" id="UP000654471">
    <property type="component" value="Unassembled WGS sequence"/>
</dbReference>
<dbReference type="EMBL" id="BMRP01000027">
    <property type="protein sequence ID" value="GGU86110.1"/>
    <property type="molecule type" value="Genomic_DNA"/>
</dbReference>
<feature type="region of interest" description="Disordered" evidence="1">
    <location>
        <begin position="75"/>
        <end position="94"/>
    </location>
</feature>
<reference evidence="3" key="1">
    <citation type="journal article" date="2019" name="Int. J. Syst. Evol. Microbiol.">
        <title>The Global Catalogue of Microorganisms (GCM) 10K type strain sequencing project: providing services to taxonomists for standard genome sequencing and annotation.</title>
        <authorList>
            <consortium name="The Broad Institute Genomics Platform"/>
            <consortium name="The Broad Institute Genome Sequencing Center for Infectious Disease"/>
            <person name="Wu L."/>
            <person name="Ma J."/>
        </authorList>
    </citation>
    <scope>NUCLEOTIDE SEQUENCE [LARGE SCALE GENOMIC DNA]</scope>
    <source>
        <strain evidence="3">JCM 3399</strain>
    </source>
</reference>